<proteinExistence type="predicted"/>
<dbReference type="InterPro" id="IPR036663">
    <property type="entry name" value="Fumarylacetoacetase_C_sf"/>
</dbReference>
<dbReference type="AlphaFoldDB" id="A0A939HP88"/>
<organism evidence="1 2">
    <name type="scientific">Acetobacter garciniae</name>
    <dbReference type="NCBI Taxonomy" id="2817435"/>
    <lineage>
        <taxon>Bacteria</taxon>
        <taxon>Pseudomonadati</taxon>
        <taxon>Pseudomonadota</taxon>
        <taxon>Alphaproteobacteria</taxon>
        <taxon>Acetobacterales</taxon>
        <taxon>Acetobacteraceae</taxon>
        <taxon>Acetobacter</taxon>
    </lineage>
</organism>
<dbReference type="GO" id="GO:0003824">
    <property type="term" value="F:catalytic activity"/>
    <property type="evidence" value="ECO:0007669"/>
    <property type="project" value="InterPro"/>
</dbReference>
<dbReference type="InterPro" id="IPR021269">
    <property type="entry name" value="DUF2848"/>
</dbReference>
<reference evidence="1" key="1">
    <citation type="submission" date="2021-03" db="EMBL/GenBank/DDBJ databases">
        <title>The complete genome sequence of Acetobacter sp. TBRC 12339.</title>
        <authorList>
            <person name="Charoenyingcharoen P."/>
            <person name="Yukphan P."/>
        </authorList>
    </citation>
    <scope>NUCLEOTIDE SEQUENCE</scope>
    <source>
        <strain evidence="1">TBRC 12339</strain>
    </source>
</reference>
<dbReference type="EMBL" id="JAFVMH010000004">
    <property type="protein sequence ID" value="MBO1325413.1"/>
    <property type="molecule type" value="Genomic_DNA"/>
</dbReference>
<dbReference type="Proteomes" id="UP000664073">
    <property type="component" value="Unassembled WGS sequence"/>
</dbReference>
<gene>
    <name evidence="1" type="ORF">J2D77_09660</name>
</gene>
<dbReference type="Pfam" id="PF11010">
    <property type="entry name" value="DUF2848"/>
    <property type="match status" value="1"/>
</dbReference>
<protein>
    <submittedName>
        <fullName evidence="1">DUF2848 domain-containing protein</fullName>
    </submittedName>
</protein>
<dbReference type="SUPFAM" id="SSF56529">
    <property type="entry name" value="FAH"/>
    <property type="match status" value="1"/>
</dbReference>
<accession>A0A939HP88</accession>
<sequence length="219" mass="23944">MKDYPITLAAPQKLIIAGWTGRNPSDIAHHIEELAAIGVPGPSATPLFYRVSASLLTQDEMIEVLGPHTTGEAEPVILWADDGPYVGIGSDHTDRQAETIGVALSKQVAPKVLGRMFWRLDDIALRWDSLVLRSYRWVGGQKILYQEGTLASMRPPTDLLPRYQAQDGALQKGAVMFCGTVPVIGPLCSAEMFEIVLSDPQSGKSLSHLYRIRELPVIA</sequence>
<dbReference type="RefSeq" id="WP_207846079.1">
    <property type="nucleotide sequence ID" value="NZ_JAFVMH010000004.1"/>
</dbReference>
<evidence type="ECO:0000313" key="2">
    <source>
        <dbReference type="Proteomes" id="UP000664073"/>
    </source>
</evidence>
<keyword evidence="2" id="KW-1185">Reference proteome</keyword>
<name>A0A939HP88_9PROT</name>
<evidence type="ECO:0000313" key="1">
    <source>
        <dbReference type="EMBL" id="MBO1325413.1"/>
    </source>
</evidence>
<comment type="caution">
    <text evidence="1">The sequence shown here is derived from an EMBL/GenBank/DDBJ whole genome shotgun (WGS) entry which is preliminary data.</text>
</comment>